<evidence type="ECO:0000313" key="1">
    <source>
        <dbReference type="EMBL" id="KAI0066740.1"/>
    </source>
</evidence>
<reference evidence="1" key="2">
    <citation type="journal article" date="2022" name="New Phytol.">
        <title>Evolutionary transition to the ectomycorrhizal habit in the genomes of a hyperdiverse lineage of mushroom-forming fungi.</title>
        <authorList>
            <person name="Looney B."/>
            <person name="Miyauchi S."/>
            <person name="Morin E."/>
            <person name="Drula E."/>
            <person name="Courty P.E."/>
            <person name="Kohler A."/>
            <person name="Kuo A."/>
            <person name="LaButti K."/>
            <person name="Pangilinan J."/>
            <person name="Lipzen A."/>
            <person name="Riley R."/>
            <person name="Andreopoulos W."/>
            <person name="He G."/>
            <person name="Johnson J."/>
            <person name="Nolan M."/>
            <person name="Tritt A."/>
            <person name="Barry K.W."/>
            <person name="Grigoriev I.V."/>
            <person name="Nagy L.G."/>
            <person name="Hibbett D."/>
            <person name="Henrissat B."/>
            <person name="Matheny P.B."/>
            <person name="Labbe J."/>
            <person name="Martin F.M."/>
        </authorList>
    </citation>
    <scope>NUCLEOTIDE SEQUENCE</scope>
    <source>
        <strain evidence="1">HHB10654</strain>
    </source>
</reference>
<name>A0ACB8TEB4_9AGAM</name>
<evidence type="ECO:0000313" key="2">
    <source>
        <dbReference type="Proteomes" id="UP000814140"/>
    </source>
</evidence>
<protein>
    <submittedName>
        <fullName evidence="1">Uncharacterized protein</fullName>
    </submittedName>
</protein>
<reference evidence="1" key="1">
    <citation type="submission" date="2021-03" db="EMBL/GenBank/DDBJ databases">
        <authorList>
            <consortium name="DOE Joint Genome Institute"/>
            <person name="Ahrendt S."/>
            <person name="Looney B.P."/>
            <person name="Miyauchi S."/>
            <person name="Morin E."/>
            <person name="Drula E."/>
            <person name="Courty P.E."/>
            <person name="Chicoki N."/>
            <person name="Fauchery L."/>
            <person name="Kohler A."/>
            <person name="Kuo A."/>
            <person name="Labutti K."/>
            <person name="Pangilinan J."/>
            <person name="Lipzen A."/>
            <person name="Riley R."/>
            <person name="Andreopoulos W."/>
            <person name="He G."/>
            <person name="Johnson J."/>
            <person name="Barry K.W."/>
            <person name="Grigoriev I.V."/>
            <person name="Nagy L."/>
            <person name="Hibbett D."/>
            <person name="Henrissat B."/>
            <person name="Matheny P.B."/>
            <person name="Labbe J."/>
            <person name="Martin F."/>
        </authorList>
    </citation>
    <scope>NUCLEOTIDE SEQUENCE</scope>
    <source>
        <strain evidence="1">HHB10654</strain>
    </source>
</reference>
<dbReference type="Proteomes" id="UP000814140">
    <property type="component" value="Unassembled WGS sequence"/>
</dbReference>
<keyword evidence="2" id="KW-1185">Reference proteome</keyword>
<sequence>MCLPFLVSPVLTVLVVFQTDFPPDRAAAGSCRLGTRSFGAGIPAQFLPSSVLHPCLHLPSLHEPAYMRWITYRNQEECIFKALNRRIDGLCEVSEHEKSSILRLPSYTILPSLRRHRREQNNVGDTASGVVEFHL</sequence>
<gene>
    <name evidence="1" type="ORF">BV25DRAFT_1421672</name>
</gene>
<organism evidence="1 2">
    <name type="scientific">Artomyces pyxidatus</name>
    <dbReference type="NCBI Taxonomy" id="48021"/>
    <lineage>
        <taxon>Eukaryota</taxon>
        <taxon>Fungi</taxon>
        <taxon>Dikarya</taxon>
        <taxon>Basidiomycota</taxon>
        <taxon>Agaricomycotina</taxon>
        <taxon>Agaricomycetes</taxon>
        <taxon>Russulales</taxon>
        <taxon>Auriscalpiaceae</taxon>
        <taxon>Artomyces</taxon>
    </lineage>
</organism>
<comment type="caution">
    <text evidence="1">The sequence shown here is derived from an EMBL/GenBank/DDBJ whole genome shotgun (WGS) entry which is preliminary data.</text>
</comment>
<proteinExistence type="predicted"/>
<accession>A0ACB8TEB4</accession>
<dbReference type="EMBL" id="MU277192">
    <property type="protein sequence ID" value="KAI0066740.1"/>
    <property type="molecule type" value="Genomic_DNA"/>
</dbReference>